<reference evidence="2" key="1">
    <citation type="submission" date="2020-03" db="EMBL/GenBank/DDBJ databases">
        <title>The deep terrestrial virosphere.</title>
        <authorList>
            <person name="Holmfeldt K."/>
            <person name="Nilsson E."/>
            <person name="Simone D."/>
            <person name="Lopez-Fernandez M."/>
            <person name="Wu X."/>
            <person name="de Brujin I."/>
            <person name="Lundin D."/>
            <person name="Andersson A."/>
            <person name="Bertilsson S."/>
            <person name="Dopson M."/>
        </authorList>
    </citation>
    <scope>NUCLEOTIDE SEQUENCE</scope>
    <source>
        <strain evidence="2">MM415A00651</strain>
    </source>
</reference>
<evidence type="ECO:0000256" key="1">
    <source>
        <dbReference type="SAM" id="MobiDB-lite"/>
    </source>
</evidence>
<organism evidence="2">
    <name type="scientific">viral metagenome</name>
    <dbReference type="NCBI Taxonomy" id="1070528"/>
    <lineage>
        <taxon>unclassified sequences</taxon>
        <taxon>metagenomes</taxon>
        <taxon>organismal metagenomes</taxon>
    </lineage>
</organism>
<name>A0A6M3KGQ9_9ZZZZ</name>
<accession>A0A6M3KGQ9</accession>
<protein>
    <submittedName>
        <fullName evidence="2">Uncharacterized protein</fullName>
    </submittedName>
</protein>
<sequence length="63" mass="7437">MKEMDKKMSPETCMSAGKCLMKDMMDKMGDMPPKEEYLNMPEDEKDKIDEKDVMDKKEDEKQP</sequence>
<dbReference type="AlphaFoldDB" id="A0A6M3KGQ9"/>
<evidence type="ECO:0000313" key="2">
    <source>
        <dbReference type="EMBL" id="QJA80801.1"/>
    </source>
</evidence>
<dbReference type="EMBL" id="MT142436">
    <property type="protein sequence ID" value="QJA80801.1"/>
    <property type="molecule type" value="Genomic_DNA"/>
</dbReference>
<proteinExistence type="predicted"/>
<gene>
    <name evidence="2" type="ORF">MM415A00651_0014</name>
</gene>
<feature type="region of interest" description="Disordered" evidence="1">
    <location>
        <begin position="24"/>
        <end position="63"/>
    </location>
</feature>